<keyword evidence="3" id="KW-0482">Metalloprotease</keyword>
<dbReference type="Pfam" id="PF05299">
    <property type="entry name" value="Peptidase_M61"/>
    <property type="match status" value="1"/>
</dbReference>
<dbReference type="InterPro" id="IPR040756">
    <property type="entry name" value="Peptidase_M61_N"/>
</dbReference>
<feature type="domain" description="Peptidase M61 N-terminal" evidence="2">
    <location>
        <begin position="8"/>
        <end position="165"/>
    </location>
</feature>
<keyword evidence="3" id="KW-0645">Protease</keyword>
<dbReference type="EMBL" id="PVTR01000021">
    <property type="protein sequence ID" value="PRY84378.1"/>
    <property type="molecule type" value="Genomic_DNA"/>
</dbReference>
<dbReference type="Proteomes" id="UP000238157">
    <property type="component" value="Unassembled WGS sequence"/>
</dbReference>
<comment type="caution">
    <text evidence="3">The sequence shown here is derived from an EMBL/GenBank/DDBJ whole genome shotgun (WGS) entry which is preliminary data.</text>
</comment>
<proteinExistence type="predicted"/>
<evidence type="ECO:0000259" key="2">
    <source>
        <dbReference type="Pfam" id="PF17899"/>
    </source>
</evidence>
<dbReference type="GO" id="GO:0008237">
    <property type="term" value="F:metallopeptidase activity"/>
    <property type="evidence" value="ECO:0007669"/>
    <property type="project" value="UniProtKB-KW"/>
</dbReference>
<keyword evidence="3" id="KW-0378">Hydrolase</keyword>
<dbReference type="AlphaFoldDB" id="A0A2T0WCF0"/>
<dbReference type="OrthoDB" id="9778516at2"/>
<feature type="domain" description="Peptidase M61 catalytic" evidence="1">
    <location>
        <begin position="257"/>
        <end position="371"/>
    </location>
</feature>
<dbReference type="InterPro" id="IPR007963">
    <property type="entry name" value="Peptidase_M61_catalytic"/>
</dbReference>
<dbReference type="GO" id="GO:0006508">
    <property type="term" value="P:proteolysis"/>
    <property type="evidence" value="ECO:0007669"/>
    <property type="project" value="UniProtKB-KW"/>
</dbReference>
<evidence type="ECO:0000313" key="3">
    <source>
        <dbReference type="EMBL" id="PRY84378.1"/>
    </source>
</evidence>
<gene>
    <name evidence="3" type="ORF">CLW00_1217</name>
</gene>
<dbReference type="Pfam" id="PF17899">
    <property type="entry name" value="Peptidase_M61_N"/>
    <property type="match status" value="1"/>
</dbReference>
<keyword evidence="4" id="KW-1185">Reference proteome</keyword>
<dbReference type="InterPro" id="IPR024191">
    <property type="entry name" value="Peptidase_M61"/>
</dbReference>
<accession>A0A2T0WCF0</accession>
<reference evidence="3 4" key="1">
    <citation type="submission" date="2018-03" db="EMBL/GenBank/DDBJ databases">
        <title>Genomic Encyclopedia of Archaeal and Bacterial Type Strains, Phase II (KMG-II): from individual species to whole genera.</title>
        <authorList>
            <person name="Goeker M."/>
        </authorList>
    </citation>
    <scope>NUCLEOTIDE SEQUENCE [LARGE SCALE GENOMIC DNA]</scope>
    <source>
        <strain evidence="3 4">DSM 27929</strain>
    </source>
</reference>
<evidence type="ECO:0000259" key="1">
    <source>
        <dbReference type="Pfam" id="PF05299"/>
    </source>
</evidence>
<dbReference type="PIRSF" id="PIRSF016493">
    <property type="entry name" value="Glycyl_aminpptds"/>
    <property type="match status" value="1"/>
</dbReference>
<name>A0A2T0WCF0_9BACT</name>
<sequence length="552" mass="64279">MKYYIKRISNVSQFIQISLHIHCEQNERVKLQLATWRPGRYEIANFAKNIRSFEIKINGGKIPHKKISKDCWVFESTAENEYEICYEFYCAKMDAGSCWSDDEMLYLNFSNFIFEIQGREKEDIEIEIDYPNNYKVATALPLISGNNWKADGYQHAMDSPWVAGKHVSHQSYTVGGSKFHLWWIGDIHFSSLDVLKVFQEFTKKMIEDFQDFPASDYHFINILLPYKHYHGVEHRFSTVITIGPAIDLAKKELLDELIGVSSHELYHFWNVCRIRPKEILEYDLSKEVLLDSGYILEGITTYMGDYYLLKSGYFSLSDYLKILEKQIQKESDNLGWRNETIVDSSCNLWLDGYTAGIPEDKVNIYNRGALISFCLDTSLKKAGSGLHVIMKKLWEDFGKSGKGYQLKDFINIVQHHSEESYRLINQLLYEKVDLIPILKKYLAETGIQLEEHFDKNALLHVFGIRIDENKQIKQVHPDSAAYYSFMAGDELLMKNGEKISKGECLELSPGDVFKVKRYGRKIDVFIEKEHRQFFPRMSLSVAEQKTIKNTKN</sequence>
<protein>
    <submittedName>
        <fullName evidence="3">Putative metalloprotease with PDZ domain</fullName>
    </submittedName>
</protein>
<dbReference type="Gene3D" id="2.60.40.3650">
    <property type="match status" value="1"/>
</dbReference>
<dbReference type="Gene3D" id="1.10.390.10">
    <property type="entry name" value="Neutral Protease Domain 2"/>
    <property type="match status" value="1"/>
</dbReference>
<dbReference type="RefSeq" id="WP_106135561.1">
    <property type="nucleotide sequence ID" value="NZ_PVTR01000021.1"/>
</dbReference>
<evidence type="ECO:0000313" key="4">
    <source>
        <dbReference type="Proteomes" id="UP000238157"/>
    </source>
</evidence>
<dbReference type="InterPro" id="IPR027268">
    <property type="entry name" value="Peptidase_M4/M1_CTD_sf"/>
</dbReference>
<organism evidence="3 4">
    <name type="scientific">Mongoliibacter ruber</name>
    <dbReference type="NCBI Taxonomy" id="1750599"/>
    <lineage>
        <taxon>Bacteria</taxon>
        <taxon>Pseudomonadati</taxon>
        <taxon>Bacteroidota</taxon>
        <taxon>Cytophagia</taxon>
        <taxon>Cytophagales</taxon>
        <taxon>Cyclobacteriaceae</taxon>
        <taxon>Mongoliibacter</taxon>
    </lineage>
</organism>